<accession>A0A914GRN2</accession>
<organism evidence="3 4">
    <name type="scientific">Globodera rostochiensis</name>
    <name type="common">Golden nematode worm</name>
    <name type="synonym">Heterodera rostochiensis</name>
    <dbReference type="NCBI Taxonomy" id="31243"/>
    <lineage>
        <taxon>Eukaryota</taxon>
        <taxon>Metazoa</taxon>
        <taxon>Ecdysozoa</taxon>
        <taxon>Nematoda</taxon>
        <taxon>Chromadorea</taxon>
        <taxon>Rhabditida</taxon>
        <taxon>Tylenchina</taxon>
        <taxon>Tylenchomorpha</taxon>
        <taxon>Tylenchoidea</taxon>
        <taxon>Heteroderidae</taxon>
        <taxon>Heteroderinae</taxon>
        <taxon>Globodera</taxon>
    </lineage>
</organism>
<evidence type="ECO:0000313" key="3">
    <source>
        <dbReference type="Proteomes" id="UP000887572"/>
    </source>
</evidence>
<keyword evidence="1" id="KW-1133">Transmembrane helix</keyword>
<keyword evidence="2" id="KW-0732">Signal</keyword>
<evidence type="ECO:0000313" key="4">
    <source>
        <dbReference type="WBParaSite" id="Gr19_v10_g10117.t1"/>
    </source>
</evidence>
<protein>
    <submittedName>
        <fullName evidence="4">Uncharacterized protein</fullName>
    </submittedName>
</protein>
<keyword evidence="1" id="KW-0472">Membrane</keyword>
<name>A0A914GRN2_GLORO</name>
<dbReference type="Proteomes" id="UP000887572">
    <property type="component" value="Unplaced"/>
</dbReference>
<dbReference type="AlphaFoldDB" id="A0A914GRN2"/>
<feature type="transmembrane region" description="Helical" evidence="1">
    <location>
        <begin position="99"/>
        <end position="120"/>
    </location>
</feature>
<evidence type="ECO:0000256" key="2">
    <source>
        <dbReference type="SAM" id="SignalP"/>
    </source>
</evidence>
<evidence type="ECO:0000256" key="1">
    <source>
        <dbReference type="SAM" id="Phobius"/>
    </source>
</evidence>
<feature type="chain" id="PRO_5037159003" evidence="2">
    <location>
        <begin position="18"/>
        <end position="229"/>
    </location>
</feature>
<feature type="transmembrane region" description="Helical" evidence="1">
    <location>
        <begin position="169"/>
        <end position="188"/>
    </location>
</feature>
<feature type="signal peptide" evidence="2">
    <location>
        <begin position="1"/>
        <end position="17"/>
    </location>
</feature>
<keyword evidence="1" id="KW-0812">Transmembrane</keyword>
<feature type="transmembrane region" description="Helical" evidence="1">
    <location>
        <begin position="194"/>
        <end position="214"/>
    </location>
</feature>
<reference evidence="4" key="1">
    <citation type="submission" date="2022-11" db="UniProtKB">
        <authorList>
            <consortium name="WormBaseParasite"/>
        </authorList>
    </citation>
    <scope>IDENTIFICATION</scope>
</reference>
<sequence length="229" mass="26041">MAPNWVTTLLIFVLINAQHVTPAETADENELTADAEVKELLSKIEQMAGEMATPIPPSRLIMLIALGLVGFGVFNLLVQHINVVFPRKQNEKRNTVFVALRYSSIVQNCYVATLSLYAFTNQSFSITTIVVATFLCFVGVCLIAYAFYSRCKWWRKFGLKQQLKQINRNFRHILVVYFGIFGVLYRFVGIDTLLAPFIAVVSSLLYALYYYFIARHSIEGEYSKAAMHQ</sequence>
<proteinExistence type="predicted"/>
<feature type="transmembrane region" description="Helical" evidence="1">
    <location>
        <begin position="60"/>
        <end position="78"/>
    </location>
</feature>
<keyword evidence="3" id="KW-1185">Reference proteome</keyword>
<feature type="transmembrane region" description="Helical" evidence="1">
    <location>
        <begin position="126"/>
        <end position="148"/>
    </location>
</feature>
<dbReference type="WBParaSite" id="Gr19_v10_g10117.t1">
    <property type="protein sequence ID" value="Gr19_v10_g10117.t1"/>
    <property type="gene ID" value="Gr19_v10_g10117"/>
</dbReference>